<sequence>MNLLEDTVDWLGDGTFKSAPKPFSQVFTVHAKWRDTHRTIPCFYILLPDKSEDTYVAMFLEIRRLVNDNAPSTFSIDFEKSLINAIIRVFPAADIRGCYFHFSQNFRWHLSDYGIQDRVDNDPAIALQARMLRGLAFVPEEDVVNTYELLLQNIDIPTWHDFLSNYFEIYYIGEPHRYEPGRDDGVFARATWNVHQRTLN</sequence>
<dbReference type="AlphaFoldDB" id="A0A914DAC1"/>
<feature type="domain" description="MULE transposase" evidence="1">
    <location>
        <begin position="12"/>
        <end position="105"/>
    </location>
</feature>
<protein>
    <submittedName>
        <fullName evidence="3">MULE transposase domain-containing protein</fullName>
    </submittedName>
</protein>
<dbReference type="Proteomes" id="UP000887540">
    <property type="component" value="Unplaced"/>
</dbReference>
<dbReference type="WBParaSite" id="ACRNAN_scaffold20691.g17101.t1">
    <property type="protein sequence ID" value="ACRNAN_scaffold20691.g17101.t1"/>
    <property type="gene ID" value="ACRNAN_scaffold20691.g17101"/>
</dbReference>
<name>A0A914DAC1_9BILA</name>
<keyword evidence="2" id="KW-1185">Reference proteome</keyword>
<organism evidence="2 3">
    <name type="scientific">Acrobeloides nanus</name>
    <dbReference type="NCBI Taxonomy" id="290746"/>
    <lineage>
        <taxon>Eukaryota</taxon>
        <taxon>Metazoa</taxon>
        <taxon>Ecdysozoa</taxon>
        <taxon>Nematoda</taxon>
        <taxon>Chromadorea</taxon>
        <taxon>Rhabditida</taxon>
        <taxon>Tylenchina</taxon>
        <taxon>Cephalobomorpha</taxon>
        <taxon>Cephaloboidea</taxon>
        <taxon>Cephalobidae</taxon>
        <taxon>Acrobeloides</taxon>
    </lineage>
</organism>
<evidence type="ECO:0000259" key="1">
    <source>
        <dbReference type="Pfam" id="PF10551"/>
    </source>
</evidence>
<accession>A0A914DAC1</accession>
<evidence type="ECO:0000313" key="3">
    <source>
        <dbReference type="WBParaSite" id="ACRNAN_scaffold20691.g17101.t1"/>
    </source>
</evidence>
<proteinExistence type="predicted"/>
<reference evidence="3" key="1">
    <citation type="submission" date="2022-11" db="UniProtKB">
        <authorList>
            <consortium name="WormBaseParasite"/>
        </authorList>
    </citation>
    <scope>IDENTIFICATION</scope>
</reference>
<evidence type="ECO:0000313" key="2">
    <source>
        <dbReference type="Proteomes" id="UP000887540"/>
    </source>
</evidence>
<dbReference type="Pfam" id="PF10551">
    <property type="entry name" value="MULE"/>
    <property type="match status" value="1"/>
</dbReference>
<dbReference type="InterPro" id="IPR018289">
    <property type="entry name" value="MULE_transposase_dom"/>
</dbReference>